<reference evidence="2 3" key="1">
    <citation type="submission" date="2018-05" db="EMBL/GenBank/DDBJ databases">
        <title>Description of Sphingomonas pokkalii sp nov, isolated from the rhizosphere of saline tolerant pokkali rice and its draft genome analysis.</title>
        <authorList>
            <person name="Menon R."/>
            <person name="Kumari S."/>
            <person name="Rameshkumar N."/>
        </authorList>
    </citation>
    <scope>NUCLEOTIDE SEQUENCE [LARGE SCALE GENOMIC DNA]</scope>
    <source>
        <strain evidence="2 3">L3B27</strain>
    </source>
</reference>
<accession>A0A2U0SBW4</accession>
<feature type="signal peptide" evidence="1">
    <location>
        <begin position="1"/>
        <end position="29"/>
    </location>
</feature>
<dbReference type="EMBL" id="QENQ01000001">
    <property type="protein sequence ID" value="PVX28810.1"/>
    <property type="molecule type" value="Genomic_DNA"/>
</dbReference>
<dbReference type="Proteomes" id="UP000245890">
    <property type="component" value="Unassembled WGS sequence"/>
</dbReference>
<evidence type="ECO:0000313" key="2">
    <source>
        <dbReference type="EMBL" id="PVX28810.1"/>
    </source>
</evidence>
<keyword evidence="1" id="KW-0732">Signal</keyword>
<feature type="chain" id="PRO_5015463847" description="DUF2282 domain-containing protein" evidence="1">
    <location>
        <begin position="30"/>
        <end position="105"/>
    </location>
</feature>
<organism evidence="2 3">
    <name type="scientific">Sphingomonas pokkalii</name>
    <dbReference type="NCBI Taxonomy" id="2175090"/>
    <lineage>
        <taxon>Bacteria</taxon>
        <taxon>Pseudomonadati</taxon>
        <taxon>Pseudomonadota</taxon>
        <taxon>Alphaproteobacteria</taxon>
        <taxon>Sphingomonadales</taxon>
        <taxon>Sphingomonadaceae</taxon>
        <taxon>Sphingomonas</taxon>
    </lineage>
</organism>
<gene>
    <name evidence="2" type="ORF">DD559_05270</name>
</gene>
<proteinExistence type="predicted"/>
<keyword evidence="3" id="KW-1185">Reference proteome</keyword>
<dbReference type="AlphaFoldDB" id="A0A2U0SBW4"/>
<name>A0A2U0SBW4_9SPHN</name>
<dbReference type="OrthoDB" id="8591827at2"/>
<protein>
    <recommendedName>
        <fullName evidence="4">DUF2282 domain-containing protein</fullName>
    </recommendedName>
</protein>
<sequence>MKTKEYIVMKHELILGIAATSLLAAQAYAAPQAPAPATASQPAKGGGKCASGKCGTEKIYSQTKLQHDPNGVLVRARDGKCGLTGKGYKVADTSRSRLAEGVCGR</sequence>
<evidence type="ECO:0008006" key="4">
    <source>
        <dbReference type="Google" id="ProtNLM"/>
    </source>
</evidence>
<evidence type="ECO:0000256" key="1">
    <source>
        <dbReference type="SAM" id="SignalP"/>
    </source>
</evidence>
<comment type="caution">
    <text evidence="2">The sequence shown here is derived from an EMBL/GenBank/DDBJ whole genome shotgun (WGS) entry which is preliminary data.</text>
</comment>
<evidence type="ECO:0000313" key="3">
    <source>
        <dbReference type="Proteomes" id="UP000245890"/>
    </source>
</evidence>